<name>A0A7M7KWU0_VARDE</name>
<evidence type="ECO:0000259" key="2">
    <source>
        <dbReference type="Pfam" id="PF00391"/>
    </source>
</evidence>
<feature type="domain" description="PEP-utilising enzyme mobile" evidence="2">
    <location>
        <begin position="1225"/>
        <end position="1294"/>
    </location>
</feature>
<organism evidence="4 5">
    <name type="scientific">Varroa destructor</name>
    <name type="common">Honeybee mite</name>
    <dbReference type="NCBI Taxonomy" id="109461"/>
    <lineage>
        <taxon>Eukaryota</taxon>
        <taxon>Metazoa</taxon>
        <taxon>Ecdysozoa</taxon>
        <taxon>Arthropoda</taxon>
        <taxon>Chelicerata</taxon>
        <taxon>Arachnida</taxon>
        <taxon>Acari</taxon>
        <taxon>Parasitiformes</taxon>
        <taxon>Mesostigmata</taxon>
        <taxon>Gamasina</taxon>
        <taxon>Dermanyssoidea</taxon>
        <taxon>Varroidae</taxon>
        <taxon>Varroa</taxon>
    </lineage>
</organism>
<dbReference type="EnsemblMetazoa" id="XM_022817467">
    <property type="protein sequence ID" value="XP_022673202"/>
    <property type="gene ID" value="LOC111255471"/>
</dbReference>
<dbReference type="Gene3D" id="3.50.30.10">
    <property type="entry name" value="Phosphohistidine domain"/>
    <property type="match status" value="1"/>
</dbReference>
<comment type="similarity">
    <text evidence="1">Belongs to the PEP-utilizing enzyme family.</text>
</comment>
<dbReference type="GO" id="GO:0016301">
    <property type="term" value="F:kinase activity"/>
    <property type="evidence" value="ECO:0007669"/>
    <property type="project" value="InterPro"/>
</dbReference>
<dbReference type="SUPFAM" id="SSF52009">
    <property type="entry name" value="Phosphohistidine domain"/>
    <property type="match status" value="1"/>
</dbReference>
<dbReference type="GO" id="GO:0005524">
    <property type="term" value="F:ATP binding"/>
    <property type="evidence" value="ECO:0007669"/>
    <property type="project" value="InterPro"/>
</dbReference>
<dbReference type="Pfam" id="PF00391">
    <property type="entry name" value="PEP-utilizers"/>
    <property type="match status" value="1"/>
</dbReference>
<dbReference type="InterPro" id="IPR051549">
    <property type="entry name" value="PEP_Utilizing_Enz"/>
</dbReference>
<protein>
    <recommendedName>
        <fullName evidence="6">Phosphoenolpyruvate synthase</fullName>
    </recommendedName>
</protein>
<evidence type="ECO:0000259" key="3">
    <source>
        <dbReference type="Pfam" id="PF01326"/>
    </source>
</evidence>
<evidence type="ECO:0008006" key="6">
    <source>
        <dbReference type="Google" id="ProtNLM"/>
    </source>
</evidence>
<dbReference type="Gene3D" id="3.30.470.20">
    <property type="entry name" value="ATP-grasp fold, B domain"/>
    <property type="match status" value="1"/>
</dbReference>
<dbReference type="InParanoid" id="A0A7M7KWU0"/>
<dbReference type="InterPro" id="IPR013815">
    <property type="entry name" value="ATP_grasp_subdomain_1"/>
</dbReference>
<dbReference type="InterPro" id="IPR008279">
    <property type="entry name" value="PEP-util_enz_mobile_dom"/>
</dbReference>
<dbReference type="OrthoDB" id="6435135at2759"/>
<dbReference type="OMA" id="YTNISYA"/>
<dbReference type="InterPro" id="IPR036637">
    <property type="entry name" value="Phosphohistidine_dom_sf"/>
</dbReference>
<evidence type="ECO:0000313" key="5">
    <source>
        <dbReference type="Proteomes" id="UP000594260"/>
    </source>
</evidence>
<dbReference type="InterPro" id="IPR002192">
    <property type="entry name" value="PPDK_AMP/ATP-bd"/>
</dbReference>
<dbReference type="Proteomes" id="UP000594260">
    <property type="component" value="Unplaced"/>
</dbReference>
<dbReference type="Gene3D" id="3.30.1490.20">
    <property type="entry name" value="ATP-grasp fold, A domain"/>
    <property type="match status" value="1"/>
</dbReference>
<evidence type="ECO:0000256" key="1">
    <source>
        <dbReference type="ARBA" id="ARBA00007837"/>
    </source>
</evidence>
<dbReference type="SUPFAM" id="SSF56059">
    <property type="entry name" value="Glutathione synthetase ATP-binding domain-like"/>
    <property type="match status" value="1"/>
</dbReference>
<sequence>MGPLELVRYIIYRMAFYIWRPVLKKGRFSALYDILSFAPDKNGVIIPQKEFEEELPRQTEKEPRENYQSDSVQIFGQNAKGQILLASIQRQPDGLAIASLYVRLVCGRSYCLPQPIQVDTSNNEHFIAGSLRITCVHPMRRWRVAFNGNLKEVNAENIDLVHVRLVAIGNLAHGCADFQSYYNEKFLARQLAQKAGFRALNRDVLRKSFRSLNAYYQRFSFASKVFVEHGEPEEMYIFGYKSRFSDTNTVIKKSVIAFTEVVVLQNGISSVLGICDLPDIMDNLIFGYINLPCRQQRPLEFCSPVGEFFEPGKLSVEIGADCFKSFRLAVLEVTDVIDEVQRFQGSYWKRSSKFCKISLDGNVGHALTSDFTREKIQLSLPVVPRYLPLSQASPSLRPLVLPFQELACVHSPLTGGKGSSLAVLTQISLDHTGLFHVPQGVCVTTVAYEEFVSTQVVANALKDLEEIVASNPTLKDLREACNRIGSIVATADLLPSISSVLLENIKPSLRYAVRSSACGEDSEETSAAGQMETILGVEGPQQVLQAVTRCWASQFSFTAVQYRRRYGQPVNVPMCVVVQEMISSEISGVMFTVDPVSGNPRHITITANYGIGESVVSAAADPDTFVVAKTHDSQKVEFVCEKLGEKRLSTVLSVDTGGTRNITGETRSSEACLSREQVLRLGKVALVLEQAYAAPRDTEWAFFKDILYMLQARPITSLDQIDTEFEYLHESDQGFDSEIDTLSKANVGEVFGGSMSTLGLDVIDKALVHNRIAAQDLNGEKQHTYAKAMFLSNCYSQCFFPTYWPGFSDYPGDDLLSLGLAISMAGRRIEDECVLISNRNKKRYQFAGRAPRGFLKALRSCWYAEDSLKQTKKMLATYKAKTDVDRFTESRQLFNYILNEIRIFQTAMLSHENFIMYNSISNVAILSLLVYYNNGEWDQNVYSDFAALTASCQEFVESAGVPTSMACLAQQVEKQFGEEFKKLSFEDADKTLRDDRGEAGRLFNKFLDEHGHRCMRELDIQAKSWSMDSTLLIKSLQAMVGSIRTSSEKKKVLTHDELINTLNIRLPKICRFILKFILRRTQKGIARRETGKSLLVMSNDFLRKYFYRLGRMMVKDGRLPEEDLIFHLTLSEIHELFETRAPKYLIRARHRRTNQKAAAIAIFPEHCIGRPIQCLNAARGELPVKMAAGTLMRGTPVCAGQVTAPVRVVCALEDAGQIQKHPFFQGDVLITYAIDIGWSPYFPLLAGIATELGGAISHGAVVAREYSLPSIVGVHGATQAFQSGQIVVLDGLKGTIGLVAD</sequence>
<dbReference type="KEGG" id="vde:111255471"/>
<feature type="domain" description="Pyruvate phosphate dikinase AMP/ATP-binding" evidence="3">
    <location>
        <begin position="413"/>
        <end position="721"/>
    </location>
</feature>
<evidence type="ECO:0000313" key="4">
    <source>
        <dbReference type="EnsemblMetazoa" id="XP_022673202"/>
    </source>
</evidence>
<dbReference type="GeneID" id="111255471"/>
<dbReference type="RefSeq" id="XP_022673202.1">
    <property type="nucleotide sequence ID" value="XM_022817467.1"/>
</dbReference>
<dbReference type="PANTHER" id="PTHR43615">
    <property type="entry name" value="PHOSPHOENOLPYRUVATE SYNTHASE-RELATED"/>
    <property type="match status" value="1"/>
</dbReference>
<proteinExistence type="inferred from homology"/>
<accession>A0A7M7KWU0</accession>
<keyword evidence="5" id="KW-1185">Reference proteome</keyword>
<dbReference type="Pfam" id="PF01326">
    <property type="entry name" value="PPDK_N"/>
    <property type="match status" value="1"/>
</dbReference>
<reference evidence="4" key="1">
    <citation type="submission" date="2021-01" db="UniProtKB">
        <authorList>
            <consortium name="EnsemblMetazoa"/>
        </authorList>
    </citation>
    <scope>IDENTIFICATION</scope>
</reference>
<dbReference type="PANTHER" id="PTHR43615:SF1">
    <property type="entry name" value="PPDK_N DOMAIN-CONTAINING PROTEIN"/>
    <property type="match status" value="1"/>
</dbReference>